<comment type="caution">
    <text evidence="1">The sequence shown here is derived from an EMBL/GenBank/DDBJ whole genome shotgun (WGS) entry which is preliminary data.</text>
</comment>
<gene>
    <name evidence="1" type="ORF">FGO68_gene1734</name>
</gene>
<accession>A0A8J8T3I5</accession>
<protein>
    <submittedName>
        <fullName evidence="1">Uncharacterized protein</fullName>
    </submittedName>
</protein>
<reference evidence="1" key="1">
    <citation type="submission" date="2019-06" db="EMBL/GenBank/DDBJ databases">
        <authorList>
            <person name="Zheng W."/>
        </authorList>
    </citation>
    <scope>NUCLEOTIDE SEQUENCE</scope>
    <source>
        <strain evidence="1">QDHG01</strain>
    </source>
</reference>
<dbReference type="AlphaFoldDB" id="A0A8J8T3I5"/>
<keyword evidence="2" id="KW-1185">Reference proteome</keyword>
<dbReference type="Proteomes" id="UP000785679">
    <property type="component" value="Unassembled WGS sequence"/>
</dbReference>
<evidence type="ECO:0000313" key="2">
    <source>
        <dbReference type="Proteomes" id="UP000785679"/>
    </source>
</evidence>
<evidence type="ECO:0000313" key="1">
    <source>
        <dbReference type="EMBL" id="TNV80133.1"/>
    </source>
</evidence>
<sequence>MFQYLSGYKRLDIDLMSSSDDDDQLIPKCLLEKRKDFVQPKVKPFIGDYQECEEEPVDLKNFRLQDIVEQALRGLGEGERYRNVFKDSLSMVEDSNEVIELVEKVTNKIKDTVKIAHQRCKKMLQEAEEKILGWVNDRVSERDVENTFIKAQSRLIEWREIINGYRENLQIIDSMKTLKVEQSNTPFFMRKRHIKGNEVVQRETPTYNLRCVSYSIQDQSLEQIPVMQIDSILGPTETGVFALVGKGETSFYQYTQSNQR</sequence>
<proteinExistence type="predicted"/>
<dbReference type="EMBL" id="RRYP01007942">
    <property type="protein sequence ID" value="TNV80133.1"/>
    <property type="molecule type" value="Genomic_DNA"/>
</dbReference>
<organism evidence="1 2">
    <name type="scientific">Halteria grandinella</name>
    <dbReference type="NCBI Taxonomy" id="5974"/>
    <lineage>
        <taxon>Eukaryota</taxon>
        <taxon>Sar</taxon>
        <taxon>Alveolata</taxon>
        <taxon>Ciliophora</taxon>
        <taxon>Intramacronucleata</taxon>
        <taxon>Spirotrichea</taxon>
        <taxon>Stichotrichia</taxon>
        <taxon>Sporadotrichida</taxon>
        <taxon>Halteriidae</taxon>
        <taxon>Halteria</taxon>
    </lineage>
</organism>
<name>A0A8J8T3I5_HALGN</name>